<dbReference type="InterPro" id="IPR006186">
    <property type="entry name" value="Ser/Thr-sp_prot-phosphatase"/>
</dbReference>
<dbReference type="Proteomes" id="UP000271125">
    <property type="component" value="Unassembled WGS sequence"/>
</dbReference>
<sequence length="221" mass="25540">MKRLIAVGDIHGQFKMLELLMKKIQPKESDKFIFLGDYIDRGLQSKEVIDFLIDFSKEYNCIFLRGNHEDMLLAFLKLDEKAMYGESYQYNGGEYTAFSYAGGNAVLEDLKHTIPEEHIKFLKSLKYYHIEDNFLFVHAGIMPGIPIEEQKLEDLVWIREQFIYYPTGMDKIIVFGHTPLNKVLIGNDKIGIDTGAGYNIALSAIELYTKEVYSVKWSEVK</sequence>
<dbReference type="AlphaFoldDB" id="A0A660SLF4"/>
<proteinExistence type="predicted"/>
<dbReference type="Pfam" id="PF00149">
    <property type="entry name" value="Metallophos"/>
    <property type="match status" value="1"/>
</dbReference>
<dbReference type="Gene3D" id="3.60.21.10">
    <property type="match status" value="1"/>
</dbReference>
<evidence type="ECO:0000313" key="3">
    <source>
        <dbReference type="Proteomes" id="UP000271125"/>
    </source>
</evidence>
<feature type="domain" description="Calcineurin-like phosphoesterase" evidence="1">
    <location>
        <begin position="3"/>
        <end position="188"/>
    </location>
</feature>
<dbReference type="PANTHER" id="PTHR42850:SF4">
    <property type="entry name" value="ZINC-DEPENDENT ENDOPOLYPHOSPHATASE"/>
    <property type="match status" value="1"/>
</dbReference>
<dbReference type="GO" id="GO:0016791">
    <property type="term" value="F:phosphatase activity"/>
    <property type="evidence" value="ECO:0007669"/>
    <property type="project" value="TreeGrafter"/>
</dbReference>
<accession>A0A660SLF4</accession>
<dbReference type="GO" id="GO:0008803">
    <property type="term" value="F:bis(5'-nucleosyl)-tetraphosphatase (symmetrical) activity"/>
    <property type="evidence" value="ECO:0007669"/>
    <property type="project" value="TreeGrafter"/>
</dbReference>
<dbReference type="EMBL" id="QNBD01000081">
    <property type="protein sequence ID" value="RKX71675.1"/>
    <property type="molecule type" value="Genomic_DNA"/>
</dbReference>
<protein>
    <submittedName>
        <fullName evidence="2">Serine/threonine protein phosphatase</fullName>
    </submittedName>
</protein>
<dbReference type="GO" id="GO:0110154">
    <property type="term" value="P:RNA decapping"/>
    <property type="evidence" value="ECO:0007669"/>
    <property type="project" value="TreeGrafter"/>
</dbReference>
<evidence type="ECO:0000259" key="1">
    <source>
        <dbReference type="Pfam" id="PF00149"/>
    </source>
</evidence>
<dbReference type="InterPro" id="IPR050126">
    <property type="entry name" value="Ap4A_hydrolase"/>
</dbReference>
<dbReference type="GO" id="GO:0005737">
    <property type="term" value="C:cytoplasm"/>
    <property type="evidence" value="ECO:0007669"/>
    <property type="project" value="TreeGrafter"/>
</dbReference>
<dbReference type="InterPro" id="IPR004843">
    <property type="entry name" value="Calcineurin-like_PHP"/>
</dbReference>
<dbReference type="SUPFAM" id="SSF56300">
    <property type="entry name" value="Metallo-dependent phosphatases"/>
    <property type="match status" value="1"/>
</dbReference>
<name>A0A660SLF4_UNCT6</name>
<comment type="caution">
    <text evidence="2">The sequence shown here is derived from an EMBL/GenBank/DDBJ whole genome shotgun (WGS) entry which is preliminary data.</text>
</comment>
<dbReference type="PANTHER" id="PTHR42850">
    <property type="entry name" value="METALLOPHOSPHOESTERASE"/>
    <property type="match status" value="1"/>
</dbReference>
<dbReference type="InterPro" id="IPR029052">
    <property type="entry name" value="Metallo-depent_PP-like"/>
</dbReference>
<gene>
    <name evidence="2" type="ORF">DRP43_02290</name>
</gene>
<organism evidence="2 3">
    <name type="scientific">candidate division TA06 bacterium</name>
    <dbReference type="NCBI Taxonomy" id="2250710"/>
    <lineage>
        <taxon>Bacteria</taxon>
        <taxon>Bacteria division TA06</taxon>
    </lineage>
</organism>
<dbReference type="PRINTS" id="PR00114">
    <property type="entry name" value="STPHPHTASE"/>
</dbReference>
<reference evidence="2 3" key="1">
    <citation type="submission" date="2018-06" db="EMBL/GenBank/DDBJ databases">
        <title>Extensive metabolic versatility and redundancy in microbially diverse, dynamic hydrothermal sediments.</title>
        <authorList>
            <person name="Dombrowski N."/>
            <person name="Teske A."/>
            <person name="Baker B.J."/>
        </authorList>
    </citation>
    <scope>NUCLEOTIDE SEQUENCE [LARGE SCALE GENOMIC DNA]</scope>
    <source>
        <strain evidence="2">B10_G13</strain>
    </source>
</reference>
<dbReference type="CDD" id="cd00144">
    <property type="entry name" value="MPP_PPP_family"/>
    <property type="match status" value="1"/>
</dbReference>
<evidence type="ECO:0000313" key="2">
    <source>
        <dbReference type="EMBL" id="RKX71675.1"/>
    </source>
</evidence>